<feature type="domain" description="2EXR" evidence="2">
    <location>
        <begin position="124"/>
        <end position="228"/>
    </location>
</feature>
<dbReference type="Proteomes" id="UP001285441">
    <property type="component" value="Unassembled WGS sequence"/>
</dbReference>
<dbReference type="EMBL" id="JAULSW010000006">
    <property type="protein sequence ID" value="KAK3377435.1"/>
    <property type="molecule type" value="Genomic_DNA"/>
</dbReference>
<proteinExistence type="predicted"/>
<evidence type="ECO:0000313" key="4">
    <source>
        <dbReference type="Proteomes" id="UP001285441"/>
    </source>
</evidence>
<accession>A0AAE0KKA7</accession>
<dbReference type="InterPro" id="IPR045518">
    <property type="entry name" value="2EXR"/>
</dbReference>
<dbReference type="Pfam" id="PF20150">
    <property type="entry name" value="2EXR"/>
    <property type="match status" value="1"/>
</dbReference>
<dbReference type="AlphaFoldDB" id="A0AAE0KKA7"/>
<evidence type="ECO:0000313" key="3">
    <source>
        <dbReference type="EMBL" id="KAK3377435.1"/>
    </source>
</evidence>
<sequence>MSRGIGTPSAKRTIERRAVACVCHRLERVMDHQKTNDIAADLGKLSIAVDTDKSNKPSTTLAASKLPIAPVAPTMSAASVLVTVTEIPPTPPFSPAPPEMSAEDQQGHDLQVTHRDDTKDMNTFHFFPFLPAELRLYIWHLSFLPRIVELHKRRTHYADDDRFPRWQSYSRNPAALAVNVEARAAALEFYTVSLPLAAPLARHQTVELPGQLHLSGRRLYLNLVHDTVIVLGSVHFSRLTRLLGWFRAEDRSGTGLRRLAMSVASWAHEAGAATLKLFARTGFTDVEEFVLLMYNDLGPPADWTGGRVVFKPCRDTDYHRRFVMGKGKQFREGDGWMVVGKQPLKVVDVNFLNSW</sequence>
<evidence type="ECO:0000256" key="1">
    <source>
        <dbReference type="SAM" id="MobiDB-lite"/>
    </source>
</evidence>
<dbReference type="PANTHER" id="PTHR35910">
    <property type="entry name" value="2EXR DOMAIN-CONTAINING PROTEIN"/>
    <property type="match status" value="1"/>
</dbReference>
<reference evidence="3" key="2">
    <citation type="submission" date="2023-06" db="EMBL/GenBank/DDBJ databases">
        <authorList>
            <consortium name="Lawrence Berkeley National Laboratory"/>
            <person name="Haridas S."/>
            <person name="Hensen N."/>
            <person name="Bonometti L."/>
            <person name="Westerberg I."/>
            <person name="Brannstrom I.O."/>
            <person name="Guillou S."/>
            <person name="Cros-Aarteil S."/>
            <person name="Calhoun S."/>
            <person name="Kuo A."/>
            <person name="Mondo S."/>
            <person name="Pangilinan J."/>
            <person name="Riley R."/>
            <person name="LaButti K."/>
            <person name="Andreopoulos B."/>
            <person name="Lipzen A."/>
            <person name="Chen C."/>
            <person name="Yanf M."/>
            <person name="Daum C."/>
            <person name="Ng V."/>
            <person name="Clum A."/>
            <person name="Steindorff A."/>
            <person name="Ohm R."/>
            <person name="Martin F."/>
            <person name="Silar P."/>
            <person name="Natvig D."/>
            <person name="Lalanne C."/>
            <person name="Gautier V."/>
            <person name="Ament-velasquez S.L."/>
            <person name="Kruys A."/>
            <person name="Hutchinson M.I."/>
            <person name="Powell A.J."/>
            <person name="Barry K."/>
            <person name="Miller A.N."/>
            <person name="Grigoriev I.V."/>
            <person name="Debuchy R."/>
            <person name="Gladieux P."/>
            <person name="Thoren M.H."/>
            <person name="Johannesson H."/>
        </authorList>
    </citation>
    <scope>NUCLEOTIDE SEQUENCE</scope>
    <source>
        <strain evidence="3">CBS 232.78</strain>
    </source>
</reference>
<dbReference type="PANTHER" id="PTHR35910:SF6">
    <property type="entry name" value="2EXR DOMAIN-CONTAINING PROTEIN"/>
    <property type="match status" value="1"/>
</dbReference>
<reference evidence="3" key="1">
    <citation type="journal article" date="2023" name="Mol. Phylogenet. Evol.">
        <title>Genome-scale phylogeny and comparative genomics of the fungal order Sordariales.</title>
        <authorList>
            <person name="Hensen N."/>
            <person name="Bonometti L."/>
            <person name="Westerberg I."/>
            <person name="Brannstrom I.O."/>
            <person name="Guillou S."/>
            <person name="Cros-Aarteil S."/>
            <person name="Calhoun S."/>
            <person name="Haridas S."/>
            <person name="Kuo A."/>
            <person name="Mondo S."/>
            <person name="Pangilinan J."/>
            <person name="Riley R."/>
            <person name="LaButti K."/>
            <person name="Andreopoulos B."/>
            <person name="Lipzen A."/>
            <person name="Chen C."/>
            <person name="Yan M."/>
            <person name="Daum C."/>
            <person name="Ng V."/>
            <person name="Clum A."/>
            <person name="Steindorff A."/>
            <person name="Ohm R.A."/>
            <person name="Martin F."/>
            <person name="Silar P."/>
            <person name="Natvig D.O."/>
            <person name="Lalanne C."/>
            <person name="Gautier V."/>
            <person name="Ament-Velasquez S.L."/>
            <person name="Kruys A."/>
            <person name="Hutchinson M.I."/>
            <person name="Powell A.J."/>
            <person name="Barry K."/>
            <person name="Miller A.N."/>
            <person name="Grigoriev I.V."/>
            <person name="Debuchy R."/>
            <person name="Gladieux P."/>
            <person name="Hiltunen Thoren M."/>
            <person name="Johannesson H."/>
        </authorList>
    </citation>
    <scope>NUCLEOTIDE SEQUENCE</scope>
    <source>
        <strain evidence="3">CBS 232.78</strain>
    </source>
</reference>
<gene>
    <name evidence="3" type="ORF">B0H63DRAFT_477197</name>
</gene>
<name>A0AAE0KKA7_9PEZI</name>
<feature type="region of interest" description="Disordered" evidence="1">
    <location>
        <begin position="88"/>
        <end position="109"/>
    </location>
</feature>
<protein>
    <recommendedName>
        <fullName evidence="2">2EXR domain-containing protein</fullName>
    </recommendedName>
</protein>
<keyword evidence="4" id="KW-1185">Reference proteome</keyword>
<organism evidence="3 4">
    <name type="scientific">Podospora didyma</name>
    <dbReference type="NCBI Taxonomy" id="330526"/>
    <lineage>
        <taxon>Eukaryota</taxon>
        <taxon>Fungi</taxon>
        <taxon>Dikarya</taxon>
        <taxon>Ascomycota</taxon>
        <taxon>Pezizomycotina</taxon>
        <taxon>Sordariomycetes</taxon>
        <taxon>Sordariomycetidae</taxon>
        <taxon>Sordariales</taxon>
        <taxon>Podosporaceae</taxon>
        <taxon>Podospora</taxon>
    </lineage>
</organism>
<evidence type="ECO:0000259" key="2">
    <source>
        <dbReference type="Pfam" id="PF20150"/>
    </source>
</evidence>
<comment type="caution">
    <text evidence="3">The sequence shown here is derived from an EMBL/GenBank/DDBJ whole genome shotgun (WGS) entry which is preliminary data.</text>
</comment>
<feature type="compositionally biased region" description="Pro residues" evidence="1">
    <location>
        <begin position="88"/>
        <end position="98"/>
    </location>
</feature>